<dbReference type="AlphaFoldDB" id="A0A5E4XBA4"/>
<dbReference type="InterPro" id="IPR001576">
    <property type="entry name" value="Phosphoglycerate_kinase"/>
</dbReference>
<feature type="binding site" evidence="13">
    <location>
        <position position="120"/>
    </location>
    <ligand>
        <name>(2R)-3-phosphoglycerate</name>
        <dbReference type="ChEBI" id="CHEBI:58272"/>
    </ligand>
</feature>
<dbReference type="PANTHER" id="PTHR11406:SF23">
    <property type="entry name" value="PHOSPHOGLYCERATE KINASE 1, CHLOROPLASTIC-RELATED"/>
    <property type="match status" value="1"/>
</dbReference>
<dbReference type="InterPro" id="IPR015911">
    <property type="entry name" value="Phosphoglycerate_kinase_CS"/>
</dbReference>
<feature type="binding site" evidence="12">
    <location>
        <position position="120"/>
    </location>
    <ligand>
        <name>substrate</name>
    </ligand>
</feature>
<evidence type="ECO:0000256" key="3">
    <source>
        <dbReference type="ARBA" id="ARBA00005215"/>
    </source>
</evidence>
<comment type="caution">
    <text evidence="12">Lacks conserved residue(s) required for the propagation of feature annotation.</text>
</comment>
<keyword evidence="8 12" id="KW-0808">Transferase</keyword>
<evidence type="ECO:0000256" key="5">
    <source>
        <dbReference type="ARBA" id="ARBA00011245"/>
    </source>
</evidence>
<feature type="binding site" evidence="13">
    <location>
        <position position="42"/>
    </location>
    <ligand>
        <name>(2R)-3-phosphoglycerate</name>
        <dbReference type="ChEBI" id="CHEBI:58272"/>
    </ligand>
</feature>
<feature type="binding site" evidence="12 13">
    <location>
        <begin position="26"/>
        <end position="28"/>
    </location>
    <ligand>
        <name>substrate</name>
    </ligand>
</feature>
<dbReference type="GO" id="GO:0043531">
    <property type="term" value="F:ADP binding"/>
    <property type="evidence" value="ECO:0007669"/>
    <property type="project" value="TreeGrafter"/>
</dbReference>
<dbReference type="GO" id="GO:0006094">
    <property type="term" value="P:gluconeogenesis"/>
    <property type="evidence" value="ECO:0007669"/>
    <property type="project" value="TreeGrafter"/>
</dbReference>
<accession>A0A5E4XBA4</accession>
<dbReference type="PIRSF" id="PIRSF000724">
    <property type="entry name" value="Pgk"/>
    <property type="match status" value="1"/>
</dbReference>
<dbReference type="SUPFAM" id="SSF53748">
    <property type="entry name" value="Phosphoglycerate kinase"/>
    <property type="match status" value="1"/>
</dbReference>
<dbReference type="Pfam" id="PF00162">
    <property type="entry name" value="PGK"/>
    <property type="match status" value="1"/>
</dbReference>
<dbReference type="GO" id="GO:0006096">
    <property type="term" value="P:glycolytic process"/>
    <property type="evidence" value="ECO:0007669"/>
    <property type="project" value="UniProtKB-UniRule"/>
</dbReference>
<evidence type="ECO:0000256" key="14">
    <source>
        <dbReference type="PIRSR" id="PIRSR000724-2"/>
    </source>
</evidence>
<evidence type="ECO:0000256" key="9">
    <source>
        <dbReference type="ARBA" id="ARBA00022741"/>
    </source>
</evidence>
<dbReference type="GO" id="GO:0005524">
    <property type="term" value="F:ATP binding"/>
    <property type="evidence" value="ECO:0007669"/>
    <property type="project" value="UniProtKB-KW"/>
</dbReference>
<feature type="binding site" evidence="12 14">
    <location>
        <begin position="352"/>
        <end position="355"/>
    </location>
    <ligand>
        <name>ATP</name>
        <dbReference type="ChEBI" id="CHEBI:30616"/>
    </ligand>
</feature>
<dbReference type="InterPro" id="IPR036043">
    <property type="entry name" value="Phosphoglycerate_kinase_sf"/>
</dbReference>
<evidence type="ECO:0000256" key="6">
    <source>
        <dbReference type="ARBA" id="ARBA00013061"/>
    </source>
</evidence>
<evidence type="ECO:0000256" key="12">
    <source>
        <dbReference type="HAMAP-Rule" id="MF_00145"/>
    </source>
</evidence>
<reference evidence="16 17" key="1">
    <citation type="submission" date="2019-08" db="EMBL/GenBank/DDBJ databases">
        <authorList>
            <person name="Peeters C."/>
        </authorList>
    </citation>
    <scope>NUCLEOTIDE SEQUENCE [LARGE SCALE GENOMIC DNA]</scope>
    <source>
        <strain evidence="16 17">LMG 31011</strain>
    </source>
</reference>
<feature type="binding site" evidence="12 14">
    <location>
        <position position="326"/>
    </location>
    <ligand>
        <name>ATP</name>
        <dbReference type="ChEBI" id="CHEBI:30616"/>
    </ligand>
</feature>
<protein>
    <recommendedName>
        <fullName evidence="6 12">Phosphoglycerate kinase</fullName>
        <ecNumber evidence="6 12">2.7.2.3</ecNumber>
    </recommendedName>
</protein>
<feature type="binding site" evidence="12 14">
    <location>
        <position position="204"/>
    </location>
    <ligand>
        <name>ATP</name>
        <dbReference type="ChEBI" id="CHEBI:30616"/>
    </ligand>
</feature>
<organism evidence="16 17">
    <name type="scientific">Pandoraea aquatica</name>
    <dbReference type="NCBI Taxonomy" id="2508290"/>
    <lineage>
        <taxon>Bacteria</taxon>
        <taxon>Pseudomonadati</taxon>
        <taxon>Pseudomonadota</taxon>
        <taxon>Betaproteobacteria</taxon>
        <taxon>Burkholderiales</taxon>
        <taxon>Burkholderiaceae</taxon>
        <taxon>Pandoraea</taxon>
    </lineage>
</organism>
<feature type="binding site" evidence="12 13">
    <location>
        <begin position="65"/>
        <end position="68"/>
    </location>
    <ligand>
        <name>substrate</name>
    </ligand>
</feature>
<keyword evidence="10 12" id="KW-0418">Kinase</keyword>
<keyword evidence="7 12" id="KW-0963">Cytoplasm</keyword>
<evidence type="ECO:0000256" key="1">
    <source>
        <dbReference type="ARBA" id="ARBA00000642"/>
    </source>
</evidence>
<gene>
    <name evidence="12" type="primary">pgk</name>
    <name evidence="16" type="ORF">PAQ31011_03790</name>
</gene>
<comment type="pathway">
    <text evidence="12">Carbohydrate degradation; glycolysis; pyruvate from D-glyceraldehyde 3-phosphate: step 2/5.</text>
</comment>
<comment type="catalytic activity">
    <reaction evidence="1 12 15">
        <text>(2R)-3-phosphoglycerate + ATP = (2R)-3-phospho-glyceroyl phosphate + ADP</text>
        <dbReference type="Rhea" id="RHEA:14801"/>
        <dbReference type="ChEBI" id="CHEBI:30616"/>
        <dbReference type="ChEBI" id="CHEBI:57604"/>
        <dbReference type="ChEBI" id="CHEBI:58272"/>
        <dbReference type="ChEBI" id="CHEBI:456216"/>
        <dbReference type="EC" id="2.7.2.3"/>
    </reaction>
</comment>
<dbReference type="PANTHER" id="PTHR11406">
    <property type="entry name" value="PHOSPHOGLYCERATE KINASE"/>
    <property type="match status" value="1"/>
</dbReference>
<dbReference type="FunFam" id="3.40.50.1260:FF:000001">
    <property type="entry name" value="Phosphoglycerate kinase"/>
    <property type="match status" value="1"/>
</dbReference>
<evidence type="ECO:0000313" key="16">
    <source>
        <dbReference type="EMBL" id="VVE33440.1"/>
    </source>
</evidence>
<dbReference type="GO" id="GO:0005829">
    <property type="term" value="C:cytosol"/>
    <property type="evidence" value="ECO:0007669"/>
    <property type="project" value="TreeGrafter"/>
</dbReference>
<feature type="binding site" evidence="12">
    <location>
        <position position="153"/>
    </location>
    <ligand>
        <name>substrate</name>
    </ligand>
</feature>
<evidence type="ECO:0000256" key="8">
    <source>
        <dbReference type="ARBA" id="ARBA00022679"/>
    </source>
</evidence>
<dbReference type="EC" id="2.7.2.3" evidence="6 12"/>
<dbReference type="OrthoDB" id="9808460at2"/>
<dbReference type="Gene3D" id="3.40.50.1260">
    <property type="entry name" value="Phosphoglycerate kinase, N-terminal domain"/>
    <property type="match status" value="2"/>
</dbReference>
<comment type="similarity">
    <text evidence="4 12 15">Belongs to the phosphoglycerate kinase family.</text>
</comment>
<evidence type="ECO:0000256" key="4">
    <source>
        <dbReference type="ARBA" id="ARBA00008982"/>
    </source>
</evidence>
<comment type="subcellular location">
    <subcellularLocation>
        <location evidence="2 12">Cytoplasm</location>
    </subcellularLocation>
</comment>
<evidence type="ECO:0000256" key="15">
    <source>
        <dbReference type="RuleBase" id="RU000532"/>
    </source>
</evidence>
<keyword evidence="17" id="KW-1185">Reference proteome</keyword>
<dbReference type="RefSeq" id="WP_150577213.1">
    <property type="nucleotide sequence ID" value="NZ_CABPSN010000005.1"/>
</dbReference>
<dbReference type="Proteomes" id="UP000366819">
    <property type="component" value="Unassembled WGS sequence"/>
</dbReference>
<comment type="subunit">
    <text evidence="5 12">Monomer.</text>
</comment>
<keyword evidence="12" id="KW-0324">Glycolysis</keyword>
<feature type="binding site" evidence="12">
    <location>
        <position position="42"/>
    </location>
    <ligand>
        <name>substrate</name>
    </ligand>
</feature>
<dbReference type="UniPathway" id="UPA00109">
    <property type="reaction ID" value="UER00185"/>
</dbReference>
<dbReference type="HAMAP" id="MF_00145">
    <property type="entry name" value="Phosphoglyc_kinase"/>
    <property type="match status" value="1"/>
</dbReference>
<dbReference type="InterPro" id="IPR015824">
    <property type="entry name" value="Phosphoglycerate_kinase_N"/>
</dbReference>
<keyword evidence="11 12" id="KW-0067">ATP-binding</keyword>
<evidence type="ECO:0000256" key="2">
    <source>
        <dbReference type="ARBA" id="ARBA00004496"/>
    </source>
</evidence>
<evidence type="ECO:0000313" key="17">
    <source>
        <dbReference type="Proteomes" id="UP000366819"/>
    </source>
</evidence>
<dbReference type="EMBL" id="CABPSN010000005">
    <property type="protein sequence ID" value="VVE33440.1"/>
    <property type="molecule type" value="Genomic_DNA"/>
</dbReference>
<dbReference type="PRINTS" id="PR00477">
    <property type="entry name" value="PHGLYCKINASE"/>
</dbReference>
<proteinExistence type="inferred from homology"/>
<dbReference type="FunFam" id="3.40.50.1260:FF:000002">
    <property type="entry name" value="Phosphoglycerate kinase"/>
    <property type="match status" value="1"/>
</dbReference>
<evidence type="ECO:0000256" key="13">
    <source>
        <dbReference type="PIRSR" id="PIRSR000724-1"/>
    </source>
</evidence>
<evidence type="ECO:0000256" key="10">
    <source>
        <dbReference type="ARBA" id="ARBA00022777"/>
    </source>
</evidence>
<evidence type="ECO:0000256" key="11">
    <source>
        <dbReference type="ARBA" id="ARBA00022840"/>
    </source>
</evidence>
<sequence>MASVVRLSDLIAQGRLAGKRVFIRADMNVPQDDEGRITEDTRIRASVPAIQMSLDAGAAVMVTSHLGRPTEGEFKPADSLAPVAKRLAELLGRDVKLITDWVDGGFDAAPGSVVLLENCRVNKGEKKDNDELAQKMAKLCDVYVNDAFGTAHRAEATTHGIAKYAPVACAGPLLAAELEALGKALNAPARPLVAIVAGSKVSTKLTILKTLADKVDQLIVGGGIANTFMLAAGLPIGKSLAEADLVEEAKAIIDAMAARGASVPIPTDVVCAKEFSANAEATVKAAADVSADDMILDIGPQTAAKLAEQLGSAGTIVWNGPVGVFEFDQFGHGTETLARAIAAAKGFSIAGGGDTLAAIAKYGIADQVSYISTGGGAFLEFLEGKTLPAVDVLEKRAAQSN</sequence>
<dbReference type="GO" id="GO:0004618">
    <property type="term" value="F:phosphoglycerate kinase activity"/>
    <property type="evidence" value="ECO:0007669"/>
    <property type="project" value="UniProtKB-UniRule"/>
</dbReference>
<feature type="binding site" evidence="13">
    <location>
        <position position="153"/>
    </location>
    <ligand>
        <name>(2R)-3-phosphoglycerate</name>
        <dbReference type="ChEBI" id="CHEBI:58272"/>
    </ligand>
</feature>
<comment type="pathway">
    <text evidence="3">Carbohydrate biosynthesis; Calvin cycle.</text>
</comment>
<keyword evidence="9 12" id="KW-0547">Nucleotide-binding</keyword>
<name>A0A5E4XBA4_9BURK</name>
<dbReference type="PROSITE" id="PS00111">
    <property type="entry name" value="PGLYCERATE_KINASE"/>
    <property type="match status" value="1"/>
</dbReference>
<evidence type="ECO:0000256" key="7">
    <source>
        <dbReference type="ARBA" id="ARBA00022490"/>
    </source>
</evidence>